<dbReference type="Gene3D" id="3.10.250.10">
    <property type="entry name" value="SRCR-like domain"/>
    <property type="match status" value="1"/>
</dbReference>
<feature type="domain" description="SRCR" evidence="10">
    <location>
        <begin position="1"/>
        <end position="94"/>
    </location>
</feature>
<comment type="caution">
    <text evidence="9">Lacks conserved residue(s) required for the propagation of feature annotation.</text>
</comment>
<dbReference type="SMART" id="SM00202">
    <property type="entry name" value="SR"/>
    <property type="match status" value="1"/>
</dbReference>
<dbReference type="InterPro" id="IPR036772">
    <property type="entry name" value="SRCR-like_dom_sf"/>
</dbReference>
<feature type="disulfide bond" evidence="9">
    <location>
        <begin position="70"/>
        <end position="80"/>
    </location>
</feature>
<keyword evidence="8" id="KW-0325">Glycoprotein</keyword>
<feature type="non-terminal residue" evidence="11">
    <location>
        <position position="1"/>
    </location>
</feature>
<feature type="non-terminal residue" evidence="11">
    <location>
        <position position="94"/>
    </location>
</feature>
<evidence type="ECO:0000313" key="12">
    <source>
        <dbReference type="Proteomes" id="UP000001593"/>
    </source>
</evidence>
<dbReference type="GO" id="GO:0016020">
    <property type="term" value="C:membrane"/>
    <property type="evidence" value="ECO:0007669"/>
    <property type="project" value="UniProtKB-SubCell"/>
</dbReference>
<evidence type="ECO:0000256" key="5">
    <source>
        <dbReference type="ARBA" id="ARBA00022989"/>
    </source>
</evidence>
<dbReference type="InterPro" id="IPR053243">
    <property type="entry name" value="SJ_maturation_regulator"/>
</dbReference>
<accession>A7SB85</accession>
<evidence type="ECO:0000256" key="2">
    <source>
        <dbReference type="ARBA" id="ARBA00022692"/>
    </source>
</evidence>
<evidence type="ECO:0000256" key="3">
    <source>
        <dbReference type="ARBA" id="ARBA00022729"/>
    </source>
</evidence>
<comment type="subcellular location">
    <subcellularLocation>
        <location evidence="1">Membrane</location>
        <topology evidence="1">Single-pass membrane protein</topology>
    </subcellularLocation>
</comment>
<dbReference type="HOGENOM" id="CLU_002555_6_2_1"/>
<dbReference type="PhylomeDB" id="A7SB85"/>
<evidence type="ECO:0000256" key="9">
    <source>
        <dbReference type="PROSITE-ProRule" id="PRU00196"/>
    </source>
</evidence>
<sequence length="94" mass="10943">RLRDGTYPWEGTLEILQENNWYPVCWSDQWTIRDTHVVCKQLGYVSESKKYSWSKAHLERMDSLPYQLTCSGNESSYDECEQTALLNASCVAKT</sequence>
<keyword evidence="7 9" id="KW-1015">Disulfide bond</keyword>
<keyword evidence="4" id="KW-0677">Repeat</keyword>
<dbReference type="InParanoid" id="A7SB85"/>
<keyword evidence="2" id="KW-0812">Transmembrane</keyword>
<evidence type="ECO:0000256" key="6">
    <source>
        <dbReference type="ARBA" id="ARBA00023136"/>
    </source>
</evidence>
<proteinExistence type="predicted"/>
<dbReference type="InterPro" id="IPR001190">
    <property type="entry name" value="SRCR"/>
</dbReference>
<evidence type="ECO:0000256" key="1">
    <source>
        <dbReference type="ARBA" id="ARBA00004167"/>
    </source>
</evidence>
<dbReference type="PROSITE" id="PS50287">
    <property type="entry name" value="SRCR_2"/>
    <property type="match status" value="1"/>
</dbReference>
<protein>
    <recommendedName>
        <fullName evidence="10">SRCR domain-containing protein</fullName>
    </recommendedName>
</protein>
<keyword evidence="3" id="KW-0732">Signal</keyword>
<dbReference type="Proteomes" id="UP000001593">
    <property type="component" value="Unassembled WGS sequence"/>
</dbReference>
<reference evidence="11 12" key="1">
    <citation type="journal article" date="2007" name="Science">
        <title>Sea anemone genome reveals ancestral eumetazoan gene repertoire and genomic organization.</title>
        <authorList>
            <person name="Putnam N.H."/>
            <person name="Srivastava M."/>
            <person name="Hellsten U."/>
            <person name="Dirks B."/>
            <person name="Chapman J."/>
            <person name="Salamov A."/>
            <person name="Terry A."/>
            <person name="Shapiro H."/>
            <person name="Lindquist E."/>
            <person name="Kapitonov V.V."/>
            <person name="Jurka J."/>
            <person name="Genikhovich G."/>
            <person name="Grigoriev I.V."/>
            <person name="Lucas S.M."/>
            <person name="Steele R.E."/>
            <person name="Finnerty J.R."/>
            <person name="Technau U."/>
            <person name="Martindale M.Q."/>
            <person name="Rokhsar D.S."/>
        </authorList>
    </citation>
    <scope>NUCLEOTIDE SEQUENCE [LARGE SCALE GENOMIC DNA]</scope>
    <source>
        <strain evidence="12">CH2 X CH6</strain>
    </source>
</reference>
<dbReference type="Pfam" id="PF00530">
    <property type="entry name" value="SRCR"/>
    <property type="match status" value="1"/>
</dbReference>
<evidence type="ECO:0000256" key="4">
    <source>
        <dbReference type="ARBA" id="ARBA00022737"/>
    </source>
</evidence>
<evidence type="ECO:0000256" key="8">
    <source>
        <dbReference type="ARBA" id="ARBA00023180"/>
    </source>
</evidence>
<evidence type="ECO:0000259" key="10">
    <source>
        <dbReference type="PROSITE" id="PS50287"/>
    </source>
</evidence>
<keyword evidence="5" id="KW-1133">Transmembrane helix</keyword>
<dbReference type="PANTHER" id="PTHR47653">
    <property type="entry name" value="PROTEIN BARK BEETLE"/>
    <property type="match status" value="1"/>
</dbReference>
<keyword evidence="6" id="KW-0472">Membrane</keyword>
<dbReference type="FunFam" id="3.10.250.10:FF:000016">
    <property type="entry name" value="Scavenger receptor cysteine-rich protein type 12"/>
    <property type="match status" value="1"/>
</dbReference>
<keyword evidence="12" id="KW-1185">Reference proteome</keyword>
<dbReference type="PANTHER" id="PTHR47653:SF1">
    <property type="entry name" value="DELETED IN MALIGNANT BRAIN TUMORS 1 PROTEIN"/>
    <property type="match status" value="1"/>
</dbReference>
<gene>
    <name evidence="11" type="ORF">NEMVEDRAFT_v1g57580</name>
</gene>
<organism evidence="11 12">
    <name type="scientific">Nematostella vectensis</name>
    <name type="common">Starlet sea anemone</name>
    <dbReference type="NCBI Taxonomy" id="45351"/>
    <lineage>
        <taxon>Eukaryota</taxon>
        <taxon>Metazoa</taxon>
        <taxon>Cnidaria</taxon>
        <taxon>Anthozoa</taxon>
        <taxon>Hexacorallia</taxon>
        <taxon>Actiniaria</taxon>
        <taxon>Edwardsiidae</taxon>
        <taxon>Nematostella</taxon>
    </lineage>
</organism>
<evidence type="ECO:0000313" key="11">
    <source>
        <dbReference type="EMBL" id="EDO39042.1"/>
    </source>
</evidence>
<name>A7SB85_NEMVE</name>
<evidence type="ECO:0000256" key="7">
    <source>
        <dbReference type="ARBA" id="ARBA00023157"/>
    </source>
</evidence>
<dbReference type="EMBL" id="DS469614">
    <property type="protein sequence ID" value="EDO39042.1"/>
    <property type="molecule type" value="Genomic_DNA"/>
</dbReference>
<dbReference type="AlphaFoldDB" id="A7SB85"/>
<dbReference type="SUPFAM" id="SSF56487">
    <property type="entry name" value="SRCR-like"/>
    <property type="match status" value="1"/>
</dbReference>